<protein>
    <submittedName>
        <fullName evidence="2">Uncharacterized protein</fullName>
    </submittedName>
</protein>
<organism evidence="1 2">
    <name type="scientific">Panagrolaimus superbus</name>
    <dbReference type="NCBI Taxonomy" id="310955"/>
    <lineage>
        <taxon>Eukaryota</taxon>
        <taxon>Metazoa</taxon>
        <taxon>Ecdysozoa</taxon>
        <taxon>Nematoda</taxon>
        <taxon>Chromadorea</taxon>
        <taxon>Rhabditida</taxon>
        <taxon>Tylenchina</taxon>
        <taxon>Panagrolaimomorpha</taxon>
        <taxon>Panagrolaimoidea</taxon>
        <taxon>Panagrolaimidae</taxon>
        <taxon>Panagrolaimus</taxon>
    </lineage>
</organism>
<dbReference type="AlphaFoldDB" id="A0A914Y0Y2"/>
<name>A0A914Y0Y2_9BILA</name>
<accession>A0A914Y0Y2</accession>
<evidence type="ECO:0000313" key="2">
    <source>
        <dbReference type="WBParaSite" id="PSU_v2.g13108.t1"/>
    </source>
</evidence>
<evidence type="ECO:0000313" key="1">
    <source>
        <dbReference type="Proteomes" id="UP000887577"/>
    </source>
</evidence>
<proteinExistence type="predicted"/>
<keyword evidence="1" id="KW-1185">Reference proteome</keyword>
<reference evidence="2" key="1">
    <citation type="submission" date="2022-11" db="UniProtKB">
        <authorList>
            <consortium name="WormBaseParasite"/>
        </authorList>
    </citation>
    <scope>IDENTIFICATION</scope>
</reference>
<dbReference type="Proteomes" id="UP000887577">
    <property type="component" value="Unplaced"/>
</dbReference>
<dbReference type="WBParaSite" id="PSU_v2.g13108.t1">
    <property type="protein sequence ID" value="PSU_v2.g13108.t1"/>
    <property type="gene ID" value="PSU_v2.g13108"/>
</dbReference>
<sequence length="79" mass="9276">MNDEEASSYLVSLHKVLKTRDFIKHDHLHRTRVFENMLPEDPKNGCYMYDAIIGYSYAHPPVLAELKRITYDLVDTVCF</sequence>